<feature type="binding site" evidence="6">
    <location>
        <position position="192"/>
    </location>
    <ligand>
        <name>substrate</name>
    </ligand>
</feature>
<dbReference type="HAMAP" id="MF_00966">
    <property type="entry name" value="G6PD"/>
    <property type="match status" value="1"/>
</dbReference>
<evidence type="ECO:0000256" key="6">
    <source>
        <dbReference type="HAMAP-Rule" id="MF_00966"/>
    </source>
</evidence>
<keyword evidence="2 6" id="KW-0313">Glucose metabolism</keyword>
<dbReference type="SUPFAM" id="SSF55347">
    <property type="entry name" value="Glyceraldehyde-3-phosphate dehydrogenase-like, C-terminal domain"/>
    <property type="match status" value="1"/>
</dbReference>
<dbReference type="InterPro" id="IPR001282">
    <property type="entry name" value="G6P_DH"/>
</dbReference>
<dbReference type="InterPro" id="IPR022675">
    <property type="entry name" value="G6P_DH_C"/>
</dbReference>
<proteinExistence type="inferred from homology"/>
<dbReference type="Pfam" id="PF00479">
    <property type="entry name" value="G6PD_N"/>
    <property type="match status" value="1"/>
</dbReference>
<evidence type="ECO:0000313" key="8">
    <source>
        <dbReference type="Proteomes" id="UP000251923"/>
    </source>
</evidence>
<protein>
    <recommendedName>
        <fullName evidence="6">Glucose-6-phosphate 1-dehydrogenase</fullName>
        <shortName evidence="6">G6PD</shortName>
        <ecNumber evidence="6">1.1.1.49</ecNumber>
    </recommendedName>
</protein>
<accession>A0A2I1L570</accession>
<dbReference type="GO" id="GO:0006006">
    <property type="term" value="P:glucose metabolic process"/>
    <property type="evidence" value="ECO:0007669"/>
    <property type="project" value="UniProtKB-KW"/>
</dbReference>
<feature type="binding site" evidence="6">
    <location>
        <position position="245"/>
    </location>
    <ligand>
        <name>substrate</name>
    </ligand>
</feature>
<keyword evidence="3 6" id="KW-0521">NADP</keyword>
<feature type="binding site" evidence="6">
    <location>
        <position position="53"/>
    </location>
    <ligand>
        <name>NADP(+)</name>
        <dbReference type="ChEBI" id="CHEBI:58349"/>
    </ligand>
</feature>
<evidence type="ECO:0000256" key="5">
    <source>
        <dbReference type="ARBA" id="ARBA00023277"/>
    </source>
</evidence>
<dbReference type="PANTHER" id="PTHR23429">
    <property type="entry name" value="GLUCOSE-6-PHOSPHATE 1-DEHYDROGENASE G6PD"/>
    <property type="match status" value="1"/>
</dbReference>
<dbReference type="PIRSF" id="PIRSF000110">
    <property type="entry name" value="G6PD"/>
    <property type="match status" value="1"/>
</dbReference>
<feature type="active site" description="Proton acceptor" evidence="6">
    <location>
        <position position="250"/>
    </location>
</feature>
<comment type="function">
    <text evidence="6">Catalyzes the oxidation of glucose 6-phosphate to 6-phosphogluconolactone.</text>
</comment>
<comment type="caution">
    <text evidence="7">The sequence shown here is derived from an EMBL/GenBank/DDBJ whole genome shotgun (WGS) entry which is preliminary data.</text>
</comment>
<evidence type="ECO:0000256" key="1">
    <source>
        <dbReference type="ARBA" id="ARBA00004937"/>
    </source>
</evidence>
<comment type="similarity">
    <text evidence="6">Belongs to the glucose-6-phosphate dehydrogenase family.</text>
</comment>
<dbReference type="Pfam" id="PF02781">
    <property type="entry name" value="G6PD_C"/>
    <property type="match status" value="1"/>
</dbReference>
<reference evidence="7 8" key="1">
    <citation type="submission" date="2018-04" db="EMBL/GenBank/DDBJ databases">
        <title>Aerococcus urinae genomes.</title>
        <authorList>
            <person name="Hilt E."/>
            <person name="Gilbert N.M."/>
            <person name="Thomas-White K."/>
            <person name="Putonti C."/>
            <person name="Lewis A.L."/>
            <person name="Visck K.L."/>
            <person name="Wolfe A.J."/>
        </authorList>
    </citation>
    <scope>NUCLEOTIDE SEQUENCE [LARGE SCALE GENOMIC DNA]</scope>
    <source>
        <strain evidence="7 8">UMB7480</strain>
    </source>
</reference>
<dbReference type="UniPathway" id="UPA00115">
    <property type="reaction ID" value="UER00408"/>
</dbReference>
<dbReference type="PRINTS" id="PR00079">
    <property type="entry name" value="G6PDHDRGNASE"/>
</dbReference>
<name>A0A2I1L570_9LACT</name>
<comment type="pathway">
    <text evidence="1 6">Carbohydrate degradation; pentose phosphate pathway; D-ribulose 5-phosphate from D-glucose 6-phosphate (oxidative stage): step 1/3.</text>
</comment>
<dbReference type="GO" id="GO:0050661">
    <property type="term" value="F:NADP binding"/>
    <property type="evidence" value="ECO:0007669"/>
    <property type="project" value="UniProtKB-UniRule"/>
</dbReference>
<dbReference type="EMBL" id="QMHM01000005">
    <property type="protein sequence ID" value="RAV80378.1"/>
    <property type="molecule type" value="Genomic_DNA"/>
</dbReference>
<gene>
    <name evidence="6 7" type="primary">zwf</name>
    <name evidence="7" type="ORF">DBT54_03560</name>
</gene>
<dbReference type="GO" id="GO:0004345">
    <property type="term" value="F:glucose-6-phosphate dehydrogenase activity"/>
    <property type="evidence" value="ECO:0007669"/>
    <property type="project" value="UniProtKB-UniRule"/>
</dbReference>
<dbReference type="GO" id="GO:0005829">
    <property type="term" value="C:cytosol"/>
    <property type="evidence" value="ECO:0007669"/>
    <property type="project" value="TreeGrafter"/>
</dbReference>
<dbReference type="InterPro" id="IPR022674">
    <property type="entry name" value="G6P_DH_NAD-bd"/>
</dbReference>
<comment type="caution">
    <text evidence="6">Lacks conserved residue(s) required for the propagation of feature annotation.</text>
</comment>
<evidence type="ECO:0000256" key="4">
    <source>
        <dbReference type="ARBA" id="ARBA00023002"/>
    </source>
</evidence>
<comment type="catalytic activity">
    <reaction evidence="6">
        <text>D-glucose 6-phosphate + NADP(+) = 6-phospho-D-glucono-1,5-lactone + NADPH + H(+)</text>
        <dbReference type="Rhea" id="RHEA:15841"/>
        <dbReference type="ChEBI" id="CHEBI:15378"/>
        <dbReference type="ChEBI" id="CHEBI:57783"/>
        <dbReference type="ChEBI" id="CHEBI:57955"/>
        <dbReference type="ChEBI" id="CHEBI:58349"/>
        <dbReference type="ChEBI" id="CHEBI:61548"/>
        <dbReference type="EC" id="1.1.1.49"/>
    </reaction>
</comment>
<evidence type="ECO:0000256" key="3">
    <source>
        <dbReference type="ARBA" id="ARBA00022857"/>
    </source>
</evidence>
<dbReference type="NCBIfam" id="TIGR00871">
    <property type="entry name" value="zwf"/>
    <property type="match status" value="1"/>
</dbReference>
<feature type="binding site" evidence="6">
    <location>
        <position position="158"/>
    </location>
    <ligand>
        <name>NADP(+)</name>
        <dbReference type="ChEBI" id="CHEBI:58349"/>
    </ligand>
</feature>
<evidence type="ECO:0000313" key="7">
    <source>
        <dbReference type="EMBL" id="RAV80378.1"/>
    </source>
</evidence>
<dbReference type="InterPro" id="IPR036291">
    <property type="entry name" value="NAD(P)-bd_dom_sf"/>
</dbReference>
<sequence>MKGLITMDQQVSGIIVLFGASGDLAQRKLYPSLFHLYQQGWLSQRFALIGTSRRPWTDAHYHEIIVESIINYTKDDSLRAVASEFAKHFYYISNDASQTEDYILLKDKMLDLQKQYQTDKNFLYYLSIAPSLFEITSHHLKKTGIIDIPGNHRVILEKPFGVDLVSAQSLNQALNISFAESDIYRIDHYVGKESVLNIWATRQYNPFFEAIWNHNYIDHFQVTLSEDLPVGSRGGYYDQTGALLDMFQNHILQVISFVGMDLPSSQDDLHPKKEAFLREIPSFDLESVQTNIVRGQYGQAEDGSELAYRDLEGVSEDSSTETFVAGKFRINNDRWQGTPFYFRTGKALSSGKYTTVEAVLKDNLSTCDSPNRMTFVITPEYGLEVSMNQKAFKGGFKPQTMRMLPDKEILESRVASESYEILIYYAFLGNQMLFTTWEELKEQWRIADSIKDAWSQLDPPAFPNYPAMTKGPEAAKDLIESDGRRWINPQY</sequence>
<feature type="binding site" evidence="6">
    <location>
        <position position="352"/>
    </location>
    <ligand>
        <name>substrate</name>
    </ligand>
</feature>
<dbReference type="GO" id="GO:0009051">
    <property type="term" value="P:pentose-phosphate shunt, oxidative branch"/>
    <property type="evidence" value="ECO:0007669"/>
    <property type="project" value="TreeGrafter"/>
</dbReference>
<dbReference type="SUPFAM" id="SSF51735">
    <property type="entry name" value="NAD(P)-binding Rossmann-fold domains"/>
    <property type="match status" value="1"/>
</dbReference>
<keyword evidence="5 6" id="KW-0119">Carbohydrate metabolism</keyword>
<feature type="binding site" evidence="6">
    <location>
        <position position="188"/>
    </location>
    <ligand>
        <name>substrate</name>
    </ligand>
</feature>
<dbReference type="Gene3D" id="3.30.360.10">
    <property type="entry name" value="Dihydrodipicolinate Reductase, domain 2"/>
    <property type="match status" value="1"/>
</dbReference>
<organism evidence="7 8">
    <name type="scientific">Aerococcus urinae</name>
    <dbReference type="NCBI Taxonomy" id="1376"/>
    <lineage>
        <taxon>Bacteria</taxon>
        <taxon>Bacillati</taxon>
        <taxon>Bacillota</taxon>
        <taxon>Bacilli</taxon>
        <taxon>Lactobacillales</taxon>
        <taxon>Aerococcaceae</taxon>
        <taxon>Aerococcus</taxon>
    </lineage>
</organism>
<evidence type="ECO:0000256" key="2">
    <source>
        <dbReference type="ARBA" id="ARBA00022526"/>
    </source>
</evidence>
<dbReference type="AlphaFoldDB" id="A0A2I1L570"/>
<dbReference type="Gene3D" id="3.40.50.720">
    <property type="entry name" value="NAD(P)-binding Rossmann-like Domain"/>
    <property type="match status" value="1"/>
</dbReference>
<dbReference type="EC" id="1.1.1.49" evidence="6"/>
<feature type="binding site" evidence="6">
    <location>
        <position position="346"/>
    </location>
    <ligand>
        <name>substrate</name>
    </ligand>
</feature>
<keyword evidence="4 6" id="KW-0560">Oxidoreductase</keyword>
<dbReference type="PANTHER" id="PTHR23429:SF0">
    <property type="entry name" value="GLUCOSE-6-PHOSPHATE 1-DEHYDROGENASE"/>
    <property type="match status" value="1"/>
</dbReference>
<dbReference type="Proteomes" id="UP000251923">
    <property type="component" value="Unassembled WGS sequence"/>
</dbReference>
<feature type="binding site" evidence="6">
    <location>
        <position position="226"/>
    </location>
    <ligand>
        <name>substrate</name>
    </ligand>
</feature>